<evidence type="ECO:0000313" key="2">
    <source>
        <dbReference type="Proteomes" id="UP000887116"/>
    </source>
</evidence>
<protein>
    <submittedName>
        <fullName evidence="1">Uncharacterized protein</fullName>
    </submittedName>
</protein>
<gene>
    <name evidence="1" type="ORF">TNCT_16241</name>
</gene>
<proteinExistence type="predicted"/>
<comment type="caution">
    <text evidence="1">The sequence shown here is derived from an EMBL/GenBank/DDBJ whole genome shotgun (WGS) entry which is preliminary data.</text>
</comment>
<dbReference type="AlphaFoldDB" id="A0A8X6I7X0"/>
<evidence type="ECO:0000313" key="1">
    <source>
        <dbReference type="EMBL" id="GFQ99759.1"/>
    </source>
</evidence>
<organism evidence="1 2">
    <name type="scientific">Trichonephila clavata</name>
    <name type="common">Joro spider</name>
    <name type="synonym">Nephila clavata</name>
    <dbReference type="NCBI Taxonomy" id="2740835"/>
    <lineage>
        <taxon>Eukaryota</taxon>
        <taxon>Metazoa</taxon>
        <taxon>Ecdysozoa</taxon>
        <taxon>Arthropoda</taxon>
        <taxon>Chelicerata</taxon>
        <taxon>Arachnida</taxon>
        <taxon>Araneae</taxon>
        <taxon>Araneomorphae</taxon>
        <taxon>Entelegynae</taxon>
        <taxon>Araneoidea</taxon>
        <taxon>Nephilidae</taxon>
        <taxon>Trichonephila</taxon>
    </lineage>
</organism>
<keyword evidence="2" id="KW-1185">Reference proteome</keyword>
<reference evidence="1" key="1">
    <citation type="submission" date="2020-07" db="EMBL/GenBank/DDBJ databases">
        <title>Multicomponent nature underlies the extraordinary mechanical properties of spider dragline silk.</title>
        <authorList>
            <person name="Kono N."/>
            <person name="Nakamura H."/>
            <person name="Mori M."/>
            <person name="Yoshida Y."/>
            <person name="Ohtoshi R."/>
            <person name="Malay A.D."/>
            <person name="Moran D.A.P."/>
            <person name="Tomita M."/>
            <person name="Numata K."/>
            <person name="Arakawa K."/>
        </authorList>
    </citation>
    <scope>NUCLEOTIDE SEQUENCE</scope>
</reference>
<dbReference type="Proteomes" id="UP000887116">
    <property type="component" value="Unassembled WGS sequence"/>
</dbReference>
<feature type="non-terminal residue" evidence="1">
    <location>
        <position position="1"/>
    </location>
</feature>
<dbReference type="EMBL" id="BMAO01025044">
    <property type="protein sequence ID" value="GFQ99759.1"/>
    <property type="molecule type" value="Genomic_DNA"/>
</dbReference>
<name>A0A8X6I7X0_TRICU</name>
<sequence length="26" mass="3137">LIDNFWLVSKILLIKELNSLKITKFF</sequence>
<accession>A0A8X6I7X0</accession>